<protein>
    <recommendedName>
        <fullName evidence="7">UDP-3-O-acylglucosamine N-acyltransferase</fullName>
        <ecNumber evidence="7">2.3.1.191</ecNumber>
    </recommendedName>
</protein>
<dbReference type="Pfam" id="PF00132">
    <property type="entry name" value="Hexapep"/>
    <property type="match status" value="2"/>
</dbReference>
<dbReference type="UniPathway" id="UPA00973"/>
<organism evidence="9 10">
    <name type="scientific">Nitrosococcus wardiae</name>
    <dbReference type="NCBI Taxonomy" id="1814290"/>
    <lineage>
        <taxon>Bacteria</taxon>
        <taxon>Pseudomonadati</taxon>
        <taxon>Pseudomonadota</taxon>
        <taxon>Gammaproteobacteria</taxon>
        <taxon>Chromatiales</taxon>
        <taxon>Chromatiaceae</taxon>
        <taxon>Nitrosococcus</taxon>
    </lineage>
</organism>
<dbReference type="Gene3D" id="2.160.10.10">
    <property type="entry name" value="Hexapeptide repeat proteins"/>
    <property type="match status" value="1"/>
</dbReference>
<dbReference type="AlphaFoldDB" id="A0A4P7BVZ1"/>
<dbReference type="PANTHER" id="PTHR43378:SF2">
    <property type="entry name" value="UDP-3-O-ACYLGLUCOSAMINE N-ACYLTRANSFERASE 1, MITOCHONDRIAL-RELATED"/>
    <property type="match status" value="1"/>
</dbReference>
<dbReference type="InterPro" id="IPR011004">
    <property type="entry name" value="Trimer_LpxA-like_sf"/>
</dbReference>
<evidence type="ECO:0000256" key="3">
    <source>
        <dbReference type="ARBA" id="ARBA00022679"/>
    </source>
</evidence>
<evidence type="ECO:0000256" key="1">
    <source>
        <dbReference type="ARBA" id="ARBA00022516"/>
    </source>
</evidence>
<evidence type="ECO:0000256" key="7">
    <source>
        <dbReference type="HAMAP-Rule" id="MF_00523"/>
    </source>
</evidence>
<dbReference type="InterPro" id="IPR020573">
    <property type="entry name" value="UDP_GlcNAc_AcTrfase_non-rep"/>
</dbReference>
<dbReference type="GO" id="GO:0016410">
    <property type="term" value="F:N-acyltransferase activity"/>
    <property type="evidence" value="ECO:0007669"/>
    <property type="project" value="InterPro"/>
</dbReference>
<comment type="subunit">
    <text evidence="7">Homotrimer.</text>
</comment>
<keyword evidence="5 7" id="KW-0443">Lipid metabolism</keyword>
<dbReference type="GO" id="GO:0103118">
    <property type="term" value="F:UDP-3-O-[(3R)-3-hydroxyacyl]-glucosamine N-acyltransferase activity"/>
    <property type="evidence" value="ECO:0007669"/>
    <property type="project" value="UniProtKB-EC"/>
</dbReference>
<evidence type="ECO:0000313" key="10">
    <source>
        <dbReference type="Proteomes" id="UP000294325"/>
    </source>
</evidence>
<evidence type="ECO:0000256" key="2">
    <source>
        <dbReference type="ARBA" id="ARBA00022556"/>
    </source>
</evidence>
<dbReference type="SUPFAM" id="SSF51161">
    <property type="entry name" value="Trimeric LpxA-like enzymes"/>
    <property type="match status" value="1"/>
</dbReference>
<accession>A0A4P7BVZ1</accession>
<name>A0A4P7BVZ1_9GAMM</name>
<dbReference type="Proteomes" id="UP000294325">
    <property type="component" value="Chromosome"/>
</dbReference>
<dbReference type="Pfam" id="PF04613">
    <property type="entry name" value="LpxD"/>
    <property type="match status" value="1"/>
</dbReference>
<dbReference type="HAMAP" id="MF_00523">
    <property type="entry name" value="LpxD"/>
    <property type="match status" value="1"/>
</dbReference>
<dbReference type="GO" id="GO:0016020">
    <property type="term" value="C:membrane"/>
    <property type="evidence" value="ECO:0007669"/>
    <property type="project" value="GOC"/>
</dbReference>
<dbReference type="NCBIfam" id="TIGR01853">
    <property type="entry name" value="lipid_A_lpxD"/>
    <property type="match status" value="1"/>
</dbReference>
<dbReference type="InterPro" id="IPR001451">
    <property type="entry name" value="Hexapep"/>
</dbReference>
<gene>
    <name evidence="7 9" type="primary">lpxD</name>
    <name evidence="9" type="ORF">E3U44_06620</name>
</gene>
<keyword evidence="6 7" id="KW-0012">Acyltransferase</keyword>
<feature type="domain" description="UDP-3-O-[3-hydroxymyristoyl] glucosamine N-acyltransferase non-repeat region" evidence="8">
    <location>
        <begin position="22"/>
        <end position="87"/>
    </location>
</feature>
<evidence type="ECO:0000256" key="5">
    <source>
        <dbReference type="ARBA" id="ARBA00023098"/>
    </source>
</evidence>
<dbReference type="GO" id="GO:0009245">
    <property type="term" value="P:lipid A biosynthetic process"/>
    <property type="evidence" value="ECO:0007669"/>
    <property type="project" value="UniProtKB-UniRule"/>
</dbReference>
<keyword evidence="1 7" id="KW-0444">Lipid biosynthesis</keyword>
<keyword evidence="3 7" id="KW-0808">Transferase</keyword>
<comment type="pathway">
    <text evidence="7">Bacterial outer membrane biogenesis; LPS lipid A biosynthesis.</text>
</comment>
<proteinExistence type="inferred from homology"/>
<dbReference type="OrthoDB" id="9784739at2"/>
<evidence type="ECO:0000313" key="9">
    <source>
        <dbReference type="EMBL" id="QBQ54213.1"/>
    </source>
</evidence>
<keyword evidence="10" id="KW-1185">Reference proteome</keyword>
<dbReference type="EC" id="2.3.1.191" evidence="7"/>
<comment type="function">
    <text evidence="7">Catalyzes the N-acylation of UDP-3-O-acylglucosamine using 3-hydroxyacyl-ACP as the acyl donor. Is involved in the biosynthesis of lipid A, a phosphorylated glycolipid that anchors the lipopolysaccharide to the outer membrane of the cell.</text>
</comment>
<evidence type="ECO:0000259" key="8">
    <source>
        <dbReference type="Pfam" id="PF04613"/>
    </source>
</evidence>
<comment type="similarity">
    <text evidence="7">Belongs to the transferase hexapeptide repeat family. LpxD subfamily.</text>
</comment>
<keyword evidence="4 7" id="KW-0677">Repeat</keyword>
<dbReference type="CDD" id="cd03352">
    <property type="entry name" value="LbH_LpxD"/>
    <property type="match status" value="1"/>
</dbReference>
<dbReference type="Gene3D" id="3.40.1390.10">
    <property type="entry name" value="MurE/MurF, N-terminal domain"/>
    <property type="match status" value="1"/>
</dbReference>
<comment type="catalytic activity">
    <reaction evidence="7">
        <text>a UDP-3-O-[(3R)-3-hydroxyacyl]-alpha-D-glucosamine + a (3R)-hydroxyacyl-[ACP] = a UDP-2-N,3-O-bis[(3R)-3-hydroxyacyl]-alpha-D-glucosamine + holo-[ACP] + H(+)</text>
        <dbReference type="Rhea" id="RHEA:53836"/>
        <dbReference type="Rhea" id="RHEA-COMP:9685"/>
        <dbReference type="Rhea" id="RHEA-COMP:9945"/>
        <dbReference type="ChEBI" id="CHEBI:15378"/>
        <dbReference type="ChEBI" id="CHEBI:64479"/>
        <dbReference type="ChEBI" id="CHEBI:78827"/>
        <dbReference type="ChEBI" id="CHEBI:137740"/>
        <dbReference type="ChEBI" id="CHEBI:137748"/>
        <dbReference type="EC" id="2.3.1.191"/>
    </reaction>
</comment>
<feature type="active site" description="Proton acceptor" evidence="7">
    <location>
        <position position="241"/>
    </location>
</feature>
<keyword evidence="2 7" id="KW-0441">Lipid A biosynthesis</keyword>
<dbReference type="EMBL" id="CP038033">
    <property type="protein sequence ID" value="QBQ54213.1"/>
    <property type="molecule type" value="Genomic_DNA"/>
</dbReference>
<dbReference type="KEGG" id="nwr:E3U44_06620"/>
<evidence type="ECO:0000256" key="6">
    <source>
        <dbReference type="ARBA" id="ARBA00023315"/>
    </source>
</evidence>
<reference evidence="9 10" key="1">
    <citation type="submission" date="2019-03" db="EMBL/GenBank/DDBJ databases">
        <title>The genome sequence of Nitrosococcus wardiae strain D1FHST reveals the archetypal metabolic capacity of ammonia-oxidizing Gammaproteobacteria.</title>
        <authorList>
            <person name="Wang L."/>
            <person name="Lim C.K."/>
            <person name="Hanson T.E."/>
            <person name="Dang H."/>
            <person name="Klotz M.G."/>
        </authorList>
    </citation>
    <scope>NUCLEOTIDE SEQUENCE [LARGE SCALE GENOMIC DNA]</scope>
    <source>
        <strain evidence="9 10">D1FHS</strain>
    </source>
</reference>
<sequence length="347" mass="37484">MEIRLWEIARFLGCVIEGDRETLIRGVAPLDQAQADDLSFYTNRKYISRARLSKAAALVVGPDDREQFAERPLLISDNPYRDFARVVDKWFNRPYRPAPGVHPTAIVGEGVQIAEGCSIGAYCVIEKGATIKAHTVLFPFCYVGAKATVGEHCLLYPRVTLLERVSIGNRVILHSGVIIGGDGFGFAPDPRQGYFKVPQVGRVEIADDVEVQCNTAIDRGALGATSIGRGTKIDNLVQIGHNVEVGEHNIIVSQVGISGSTKIGNWVTLAGQVGLVGHIQVGDGAIVTAQSGVAKDVPPKAVVTGSPAQPMIENRRALAEVNRLSGLRKKVHELEQRLKALEQDKNG</sequence>
<dbReference type="NCBIfam" id="NF002060">
    <property type="entry name" value="PRK00892.1"/>
    <property type="match status" value="1"/>
</dbReference>
<dbReference type="RefSeq" id="WP_134357320.1">
    <property type="nucleotide sequence ID" value="NZ_CP038033.1"/>
</dbReference>
<dbReference type="InterPro" id="IPR007691">
    <property type="entry name" value="LpxD"/>
</dbReference>
<evidence type="ECO:0000256" key="4">
    <source>
        <dbReference type="ARBA" id="ARBA00022737"/>
    </source>
</evidence>
<dbReference type="PANTHER" id="PTHR43378">
    <property type="entry name" value="UDP-3-O-ACYLGLUCOSAMINE N-ACYLTRANSFERASE"/>
    <property type="match status" value="1"/>
</dbReference>